<dbReference type="InterPro" id="IPR037123">
    <property type="entry name" value="PRibGlycinamide_synth_C_sf"/>
</dbReference>
<comment type="pathway">
    <text evidence="3 12">Purine metabolism; IMP biosynthesis via de novo pathway; N(1)-(5-phospho-D-ribosyl)glycinamide from 5-phospho-alpha-D-ribose 1-diphosphate: step 2/2.</text>
</comment>
<accession>A0ABT5WR20</accession>
<dbReference type="Gene3D" id="3.30.1490.20">
    <property type="entry name" value="ATP-grasp fold, A domain"/>
    <property type="match status" value="1"/>
</dbReference>
<evidence type="ECO:0000256" key="2">
    <source>
        <dbReference type="ARBA" id="ARBA00001946"/>
    </source>
</evidence>
<evidence type="ECO:0000256" key="12">
    <source>
        <dbReference type="HAMAP-Rule" id="MF_00138"/>
    </source>
</evidence>
<dbReference type="SMART" id="SM01210">
    <property type="entry name" value="GARS_C"/>
    <property type="match status" value="1"/>
</dbReference>
<dbReference type="Gene3D" id="3.90.600.10">
    <property type="entry name" value="Phosphoribosylglycinamide synthetase, C-terminal domain"/>
    <property type="match status" value="1"/>
</dbReference>
<evidence type="ECO:0000256" key="6">
    <source>
        <dbReference type="ARBA" id="ARBA00022741"/>
    </source>
</evidence>
<keyword evidence="8 13" id="KW-0067">ATP-binding</keyword>
<sequence length="427" mass="44035">MNILLLGSGGREHALAWKLAQSPSCGKLFAAPGNPGIAEHGACVALDAADHAAVIRFCEAERIGLVVIGPEAPLVDGLADSLRGAGFAVFGPSRAAAQLEGSKGFTKDLCERAGIPTAGYVRVTSEADALSALDGFSVPVVIKADGLAAGKGVTVAMTAAEAEAAVRDIFAGRFGAAGAEAVIEEFLEGEEASFFALTDGSTIVPFGSAQDHKRVGDGDTGPNTGGMGAYSPAPVLTALLEGEVMARILTPTVQAMADEGYPYSGVLYAGLMLTRAGPKLIEYNCRFGDPECQVLMMRLESDLVEILFACAESRLAAIEQPRFLDETALTVVMAANGYPDTPEKGGRIDGIPAAEADGAKVFHAGTALGIDGVLTANGGRVLNVTARGGSVTEAQAKAYQAVDRIAFPTGFCRRDIGWREVAREAGE</sequence>
<dbReference type="Pfam" id="PF02844">
    <property type="entry name" value="GARS_N"/>
    <property type="match status" value="1"/>
</dbReference>
<dbReference type="InterPro" id="IPR020560">
    <property type="entry name" value="PRibGlycinamide_synth_C-dom"/>
</dbReference>
<dbReference type="InterPro" id="IPR016185">
    <property type="entry name" value="PreATP-grasp_dom_sf"/>
</dbReference>
<keyword evidence="16" id="KW-1185">Reference proteome</keyword>
<dbReference type="GO" id="GO:0004637">
    <property type="term" value="F:phosphoribosylamine-glycine ligase activity"/>
    <property type="evidence" value="ECO:0007669"/>
    <property type="project" value="UniProtKB-EC"/>
</dbReference>
<feature type="domain" description="ATP-grasp" evidence="14">
    <location>
        <begin position="107"/>
        <end position="312"/>
    </location>
</feature>
<keyword evidence="5 12" id="KW-0436">Ligase</keyword>
<name>A0ABT5WR20_9SPHN</name>
<dbReference type="EMBL" id="JARESE010000020">
    <property type="protein sequence ID" value="MDE8651717.1"/>
    <property type="molecule type" value="Genomic_DNA"/>
</dbReference>
<evidence type="ECO:0000256" key="11">
    <source>
        <dbReference type="ARBA" id="ARBA00042864"/>
    </source>
</evidence>
<evidence type="ECO:0000256" key="8">
    <source>
        <dbReference type="ARBA" id="ARBA00022840"/>
    </source>
</evidence>
<dbReference type="SMART" id="SM01209">
    <property type="entry name" value="GARS_A"/>
    <property type="match status" value="1"/>
</dbReference>
<comment type="catalytic activity">
    <reaction evidence="12">
        <text>5-phospho-beta-D-ribosylamine + glycine + ATP = N(1)-(5-phospho-beta-D-ribosyl)glycinamide + ADP + phosphate + H(+)</text>
        <dbReference type="Rhea" id="RHEA:17453"/>
        <dbReference type="ChEBI" id="CHEBI:15378"/>
        <dbReference type="ChEBI" id="CHEBI:30616"/>
        <dbReference type="ChEBI" id="CHEBI:43474"/>
        <dbReference type="ChEBI" id="CHEBI:57305"/>
        <dbReference type="ChEBI" id="CHEBI:58681"/>
        <dbReference type="ChEBI" id="CHEBI:143788"/>
        <dbReference type="ChEBI" id="CHEBI:456216"/>
        <dbReference type="EC" id="6.3.4.13"/>
    </reaction>
</comment>
<dbReference type="InterPro" id="IPR011054">
    <property type="entry name" value="Rudment_hybrid_motif"/>
</dbReference>
<dbReference type="NCBIfam" id="TIGR00877">
    <property type="entry name" value="purD"/>
    <property type="match status" value="1"/>
</dbReference>
<dbReference type="HAMAP" id="MF_00138">
    <property type="entry name" value="GARS"/>
    <property type="match status" value="1"/>
</dbReference>
<proteinExistence type="inferred from homology"/>
<evidence type="ECO:0000256" key="10">
    <source>
        <dbReference type="ARBA" id="ARBA00042242"/>
    </source>
</evidence>
<evidence type="ECO:0000256" key="13">
    <source>
        <dbReference type="PROSITE-ProRule" id="PRU00409"/>
    </source>
</evidence>
<dbReference type="InterPro" id="IPR020562">
    <property type="entry name" value="PRibGlycinamide_synth_N"/>
</dbReference>
<evidence type="ECO:0000256" key="5">
    <source>
        <dbReference type="ARBA" id="ARBA00022598"/>
    </source>
</evidence>
<dbReference type="EC" id="6.3.4.13" evidence="4 12"/>
<dbReference type="InterPro" id="IPR000115">
    <property type="entry name" value="PRibGlycinamide_synth"/>
</dbReference>
<evidence type="ECO:0000313" key="15">
    <source>
        <dbReference type="EMBL" id="MDE8651717.1"/>
    </source>
</evidence>
<dbReference type="SUPFAM" id="SSF52440">
    <property type="entry name" value="PreATP-grasp domain"/>
    <property type="match status" value="1"/>
</dbReference>
<evidence type="ECO:0000256" key="9">
    <source>
        <dbReference type="ARBA" id="ARBA00038345"/>
    </source>
</evidence>
<dbReference type="PROSITE" id="PS50975">
    <property type="entry name" value="ATP_GRASP"/>
    <property type="match status" value="1"/>
</dbReference>
<dbReference type="InterPro" id="IPR020559">
    <property type="entry name" value="PRibGlycinamide_synth_CS"/>
</dbReference>
<comment type="cofactor">
    <cofactor evidence="1">
        <name>Mn(2+)</name>
        <dbReference type="ChEBI" id="CHEBI:29035"/>
    </cofactor>
</comment>
<evidence type="ECO:0000313" key="16">
    <source>
        <dbReference type="Proteomes" id="UP001216253"/>
    </source>
</evidence>
<protein>
    <recommendedName>
        <fullName evidence="4 12">Phosphoribosylamine--glycine ligase</fullName>
        <ecNumber evidence="4 12">6.3.4.13</ecNumber>
    </recommendedName>
    <alternativeName>
        <fullName evidence="12">GARS</fullName>
    </alternativeName>
    <alternativeName>
        <fullName evidence="10 12">Glycinamide ribonucleotide synthetase</fullName>
    </alternativeName>
    <alternativeName>
        <fullName evidence="11 12">Phosphoribosylglycinamide synthetase</fullName>
    </alternativeName>
</protein>
<evidence type="ECO:0000256" key="3">
    <source>
        <dbReference type="ARBA" id="ARBA00005174"/>
    </source>
</evidence>
<organism evidence="15 16">
    <name type="scientific">Novosphingobium album</name>
    <name type="common">ex Liu et al. 2023</name>
    <dbReference type="NCBI Taxonomy" id="3031130"/>
    <lineage>
        <taxon>Bacteria</taxon>
        <taxon>Pseudomonadati</taxon>
        <taxon>Pseudomonadota</taxon>
        <taxon>Alphaproteobacteria</taxon>
        <taxon>Sphingomonadales</taxon>
        <taxon>Sphingomonadaceae</taxon>
        <taxon>Novosphingobium</taxon>
    </lineage>
</organism>
<dbReference type="InterPro" id="IPR011761">
    <property type="entry name" value="ATP-grasp"/>
</dbReference>
<dbReference type="InterPro" id="IPR013815">
    <property type="entry name" value="ATP_grasp_subdomain_1"/>
</dbReference>
<dbReference type="PANTHER" id="PTHR43472">
    <property type="entry name" value="PHOSPHORIBOSYLAMINE--GLYCINE LIGASE"/>
    <property type="match status" value="1"/>
</dbReference>
<dbReference type="SUPFAM" id="SSF51246">
    <property type="entry name" value="Rudiment single hybrid motif"/>
    <property type="match status" value="1"/>
</dbReference>
<keyword evidence="7 12" id="KW-0658">Purine biosynthesis</keyword>
<dbReference type="Pfam" id="PF02843">
    <property type="entry name" value="GARS_C"/>
    <property type="match status" value="1"/>
</dbReference>
<evidence type="ECO:0000259" key="14">
    <source>
        <dbReference type="PROSITE" id="PS50975"/>
    </source>
</evidence>
<comment type="similarity">
    <text evidence="9 12">Belongs to the GARS family.</text>
</comment>
<dbReference type="SUPFAM" id="SSF56059">
    <property type="entry name" value="Glutathione synthetase ATP-binding domain-like"/>
    <property type="match status" value="1"/>
</dbReference>
<keyword evidence="6 13" id="KW-0547">Nucleotide-binding</keyword>
<evidence type="ECO:0000256" key="1">
    <source>
        <dbReference type="ARBA" id="ARBA00001936"/>
    </source>
</evidence>
<dbReference type="Gene3D" id="3.40.50.20">
    <property type="match status" value="1"/>
</dbReference>
<dbReference type="InterPro" id="IPR020561">
    <property type="entry name" value="PRibGlycinamid_synth_ATP-grasp"/>
</dbReference>
<comment type="cofactor">
    <cofactor evidence="2">
        <name>Mg(2+)</name>
        <dbReference type="ChEBI" id="CHEBI:18420"/>
    </cofactor>
</comment>
<dbReference type="Proteomes" id="UP001216253">
    <property type="component" value="Unassembled WGS sequence"/>
</dbReference>
<dbReference type="PROSITE" id="PS00184">
    <property type="entry name" value="GARS"/>
    <property type="match status" value="1"/>
</dbReference>
<dbReference type="Pfam" id="PF01071">
    <property type="entry name" value="GARS_A"/>
    <property type="match status" value="1"/>
</dbReference>
<reference evidence="15 16" key="1">
    <citation type="submission" date="2023-03" db="EMBL/GenBank/DDBJ databases">
        <title>NovoSphingobium album sp. nov. isolated from polycyclic aromatic hydrocarbons- and heavy-metal polluted soil.</title>
        <authorList>
            <person name="Liu Z."/>
            <person name="Wang K."/>
        </authorList>
    </citation>
    <scope>NUCLEOTIDE SEQUENCE [LARGE SCALE GENOMIC DNA]</scope>
    <source>
        <strain evidence="15 16">H3SJ31-1</strain>
    </source>
</reference>
<dbReference type="Gene3D" id="3.30.470.20">
    <property type="entry name" value="ATP-grasp fold, B domain"/>
    <property type="match status" value="1"/>
</dbReference>
<comment type="caution">
    <text evidence="15">The sequence shown here is derived from an EMBL/GenBank/DDBJ whole genome shotgun (WGS) entry which is preliminary data.</text>
</comment>
<gene>
    <name evidence="12 15" type="primary">purD</name>
    <name evidence="15" type="ORF">PYV00_08280</name>
</gene>
<dbReference type="PANTHER" id="PTHR43472:SF1">
    <property type="entry name" value="PHOSPHORIBOSYLAMINE--GLYCINE LIGASE, CHLOROPLASTIC"/>
    <property type="match status" value="1"/>
</dbReference>
<evidence type="ECO:0000256" key="4">
    <source>
        <dbReference type="ARBA" id="ARBA00013255"/>
    </source>
</evidence>
<dbReference type="RefSeq" id="WP_275227816.1">
    <property type="nucleotide sequence ID" value="NZ_JARESE010000020.1"/>
</dbReference>
<evidence type="ECO:0000256" key="7">
    <source>
        <dbReference type="ARBA" id="ARBA00022755"/>
    </source>
</evidence>